<dbReference type="PANTHER" id="PTHR34115">
    <property type="entry name" value="PROTEIN, PUTATIVE-RELATED"/>
    <property type="match status" value="1"/>
</dbReference>
<dbReference type="Gramene" id="rna9113">
    <property type="protein sequence ID" value="RHN73314.1"/>
    <property type="gene ID" value="gene9113"/>
</dbReference>
<keyword evidence="1" id="KW-0472">Membrane</keyword>
<feature type="transmembrane region" description="Helical" evidence="1">
    <location>
        <begin position="70"/>
        <end position="88"/>
    </location>
</feature>
<evidence type="ECO:0000313" key="2">
    <source>
        <dbReference type="EMBL" id="RHN73314.1"/>
    </source>
</evidence>
<feature type="transmembrane region" description="Helical" evidence="1">
    <location>
        <begin position="100"/>
        <end position="117"/>
    </location>
</feature>
<protein>
    <recommendedName>
        <fullName evidence="3">Transmembrane protein</fullName>
    </recommendedName>
</protein>
<comment type="caution">
    <text evidence="2">The sequence shown here is derived from an EMBL/GenBank/DDBJ whole genome shotgun (WGS) entry which is preliminary data.</text>
</comment>
<dbReference type="InterPro" id="IPR053258">
    <property type="entry name" value="Ca-permeable_cation_channel"/>
</dbReference>
<gene>
    <name evidence="2" type="ORF">MtrunA17_Chr2g0297111</name>
</gene>
<proteinExistence type="predicted"/>
<keyword evidence="1" id="KW-1133">Transmembrane helix</keyword>
<dbReference type="EMBL" id="PSQE01000002">
    <property type="protein sequence ID" value="RHN73314.1"/>
    <property type="molecule type" value="Genomic_DNA"/>
</dbReference>
<keyword evidence="1" id="KW-0812">Transmembrane</keyword>
<feature type="transmembrane region" description="Helical" evidence="1">
    <location>
        <begin position="39"/>
        <end position="58"/>
    </location>
</feature>
<dbReference type="Proteomes" id="UP000265566">
    <property type="component" value="Chromosome 2"/>
</dbReference>
<reference evidence="2" key="1">
    <citation type="journal article" date="2018" name="Nat. Plants">
        <title>Whole-genome landscape of Medicago truncatula symbiotic genes.</title>
        <authorList>
            <person name="Pecrix Y."/>
            <person name="Gamas P."/>
            <person name="Carrere S."/>
        </authorList>
    </citation>
    <scope>NUCLEOTIDE SEQUENCE</scope>
    <source>
        <tissue evidence="2">Leaves</tissue>
    </source>
</reference>
<organism evidence="2">
    <name type="scientific">Medicago truncatula</name>
    <name type="common">Barrel medic</name>
    <name type="synonym">Medicago tribuloides</name>
    <dbReference type="NCBI Taxonomy" id="3880"/>
    <lineage>
        <taxon>Eukaryota</taxon>
        <taxon>Viridiplantae</taxon>
        <taxon>Streptophyta</taxon>
        <taxon>Embryophyta</taxon>
        <taxon>Tracheophyta</taxon>
        <taxon>Spermatophyta</taxon>
        <taxon>Magnoliopsida</taxon>
        <taxon>eudicotyledons</taxon>
        <taxon>Gunneridae</taxon>
        <taxon>Pentapetalae</taxon>
        <taxon>rosids</taxon>
        <taxon>fabids</taxon>
        <taxon>Fabales</taxon>
        <taxon>Fabaceae</taxon>
        <taxon>Papilionoideae</taxon>
        <taxon>50 kb inversion clade</taxon>
        <taxon>NPAAA clade</taxon>
        <taxon>Hologalegina</taxon>
        <taxon>IRL clade</taxon>
        <taxon>Trifolieae</taxon>
        <taxon>Medicago</taxon>
    </lineage>
</organism>
<dbReference type="AlphaFoldDB" id="A0A396J8J9"/>
<feature type="transmembrane region" description="Helical" evidence="1">
    <location>
        <begin position="123"/>
        <end position="145"/>
    </location>
</feature>
<evidence type="ECO:0000256" key="1">
    <source>
        <dbReference type="SAM" id="Phobius"/>
    </source>
</evidence>
<sequence length="164" mass="18912">MVDVVRQRSNFNRCQVIINVNVSNVHVHNNIMGIATNSLHGLVAFIFYVLIGFLQICYPDNPTVFQLHPKTMLVSIASFLLYSLAFWVKLKFDTTRIDTLMEVFGSLSIISLVLMFFPHNWGLFGYIIIYTLWFIYYLLVLIIGLRQHMHEKEVATTLPNASIV</sequence>
<evidence type="ECO:0008006" key="3">
    <source>
        <dbReference type="Google" id="ProtNLM"/>
    </source>
</evidence>
<name>A0A396J8J9_MEDTR</name>
<accession>A0A396J8J9</accession>
<dbReference type="PANTHER" id="PTHR34115:SF15">
    <property type="entry name" value="PROTEIN, PUTATIVE-RELATED"/>
    <property type="match status" value="1"/>
</dbReference>